<name>M7P0J9_9BACT</name>
<evidence type="ECO:0000256" key="1">
    <source>
        <dbReference type="SAM" id="SignalP"/>
    </source>
</evidence>
<dbReference type="RefSeq" id="WP_009194153.1">
    <property type="nucleotide sequence ID" value="NZ_AODQ01000011.1"/>
</dbReference>
<dbReference type="STRING" id="1279009.ADICEAN_00747"/>
<sequence>MKTILASLLGTLLCLASPSHAVAFQQSPQTGTPVQQDTITIEIGADKKVIILVRDKQALRSLQQYDLNKMVRELNIQAEAAGTTQTIIITDEEGKRYRVAGSETGTPSGSDTTQTNEEVEVEIVVEEMEKEKGEFNVVFNSRDKNRKKDFSRTRSSLLFDLGMNNYLQDGAFPQENDAQYAVRPWGSWYVGVNKAFTTQLVGPLALQWGGGLSWYNFKFEDPSTRMAKQDGQIVFTQEQRSEIHSDKSKLTASFVNVHAVPMLDFGYRRKVVQNEDGTKTVQRWHQNSSFRIGLGGYAGYRLGSYTKIKFEENNDTKKDRNRSDYYLNNWRYGARLQVGIKGVDLFAQYDLNDLFSGNRAPQLNAFSFGVTF</sequence>
<keyword evidence="3" id="KW-1185">Reference proteome</keyword>
<evidence type="ECO:0000313" key="3">
    <source>
        <dbReference type="Proteomes" id="UP000011910"/>
    </source>
</evidence>
<gene>
    <name evidence="2" type="ORF">ADICEAN_00747</name>
</gene>
<dbReference type="AlphaFoldDB" id="M7P0J9"/>
<keyword evidence="1" id="KW-0732">Signal</keyword>
<dbReference type="OrthoDB" id="891525at2"/>
<evidence type="ECO:0000313" key="2">
    <source>
        <dbReference type="EMBL" id="EMR04124.1"/>
    </source>
</evidence>
<dbReference type="Proteomes" id="UP000011910">
    <property type="component" value="Unassembled WGS sequence"/>
</dbReference>
<organism evidence="2 3">
    <name type="scientific">Cesiribacter andamanensis AMV16</name>
    <dbReference type="NCBI Taxonomy" id="1279009"/>
    <lineage>
        <taxon>Bacteria</taxon>
        <taxon>Pseudomonadati</taxon>
        <taxon>Bacteroidota</taxon>
        <taxon>Cytophagia</taxon>
        <taxon>Cytophagales</taxon>
        <taxon>Cesiribacteraceae</taxon>
        <taxon>Cesiribacter</taxon>
    </lineage>
</organism>
<proteinExistence type="predicted"/>
<dbReference type="eggNOG" id="COG0086">
    <property type="taxonomic scope" value="Bacteria"/>
</dbReference>
<feature type="signal peptide" evidence="1">
    <location>
        <begin position="1"/>
        <end position="21"/>
    </location>
</feature>
<accession>M7P0J9</accession>
<protein>
    <recommendedName>
        <fullName evidence="4">Outer membrane protein beta-barrel domain-containing protein</fullName>
    </recommendedName>
</protein>
<reference evidence="2 3" key="1">
    <citation type="journal article" date="2013" name="Genome Announc.">
        <title>Draft Genome Sequence of Cesiribacter andamanensis Strain AMV16T, Isolated from a Soil Sample from a Mud Volcano in the Andaman Islands, India.</title>
        <authorList>
            <person name="Shivaji S."/>
            <person name="Ara S."/>
            <person name="Begum Z."/>
            <person name="Srinivas T.N."/>
            <person name="Singh A."/>
            <person name="Kumar Pinnaka A."/>
        </authorList>
    </citation>
    <scope>NUCLEOTIDE SEQUENCE [LARGE SCALE GENOMIC DNA]</scope>
    <source>
        <strain evidence="2 3">AMV16</strain>
    </source>
</reference>
<feature type="chain" id="PRO_5004082830" description="Outer membrane protein beta-barrel domain-containing protein" evidence="1">
    <location>
        <begin position="22"/>
        <end position="372"/>
    </location>
</feature>
<comment type="caution">
    <text evidence="2">The sequence shown here is derived from an EMBL/GenBank/DDBJ whole genome shotgun (WGS) entry which is preliminary data.</text>
</comment>
<evidence type="ECO:0008006" key="4">
    <source>
        <dbReference type="Google" id="ProtNLM"/>
    </source>
</evidence>
<dbReference type="EMBL" id="AODQ01000011">
    <property type="protein sequence ID" value="EMR04124.1"/>
    <property type="molecule type" value="Genomic_DNA"/>
</dbReference>